<organism evidence="1 2">
    <name type="scientific">Striga hermonthica</name>
    <name type="common">Purple witchweed</name>
    <name type="synonym">Buchnera hermonthica</name>
    <dbReference type="NCBI Taxonomy" id="68872"/>
    <lineage>
        <taxon>Eukaryota</taxon>
        <taxon>Viridiplantae</taxon>
        <taxon>Streptophyta</taxon>
        <taxon>Embryophyta</taxon>
        <taxon>Tracheophyta</taxon>
        <taxon>Spermatophyta</taxon>
        <taxon>Magnoliopsida</taxon>
        <taxon>eudicotyledons</taxon>
        <taxon>Gunneridae</taxon>
        <taxon>Pentapetalae</taxon>
        <taxon>asterids</taxon>
        <taxon>lamiids</taxon>
        <taxon>Lamiales</taxon>
        <taxon>Orobanchaceae</taxon>
        <taxon>Buchnereae</taxon>
        <taxon>Striga</taxon>
    </lineage>
</organism>
<evidence type="ECO:0000313" key="2">
    <source>
        <dbReference type="Proteomes" id="UP001153555"/>
    </source>
</evidence>
<dbReference type="AlphaFoldDB" id="A0A9N7N443"/>
<dbReference type="Proteomes" id="UP001153555">
    <property type="component" value="Unassembled WGS sequence"/>
</dbReference>
<sequence length="230" mass="25157">MADSAYQSFRDKVNQCCYVSSWPHFESLDSLIGGSFSSNTNLNAHSRILRRRVLPSSEPSSPPLEPVVHNPDKDLATSPLLMLPWFVPVGPRSKRAGPNSLIERNFSVMAAAAAAAALKPEKDEEEDDDWDTNERWGRHLAVVGRKRKGPSEDGETIICDGYSKLAEAIGSLVSVVTVPSDIRRRRPVPSVSASASPSTRFELFDDEVAPENGVRSINAEQARDRIATAS</sequence>
<reference evidence="1" key="1">
    <citation type="submission" date="2019-12" db="EMBL/GenBank/DDBJ databases">
        <authorList>
            <person name="Scholes J."/>
        </authorList>
    </citation>
    <scope>NUCLEOTIDE SEQUENCE</scope>
</reference>
<keyword evidence="2" id="KW-1185">Reference proteome</keyword>
<accession>A0A9N7N443</accession>
<gene>
    <name evidence="1" type="ORF">SHERM_18291</name>
</gene>
<proteinExistence type="predicted"/>
<protein>
    <submittedName>
        <fullName evidence="1">Uncharacterized protein</fullName>
    </submittedName>
</protein>
<dbReference type="EMBL" id="CACSLK010020200">
    <property type="protein sequence ID" value="CAA0820089.1"/>
    <property type="molecule type" value="Genomic_DNA"/>
</dbReference>
<comment type="caution">
    <text evidence="1">The sequence shown here is derived from an EMBL/GenBank/DDBJ whole genome shotgun (WGS) entry which is preliminary data.</text>
</comment>
<evidence type="ECO:0000313" key="1">
    <source>
        <dbReference type="EMBL" id="CAA0820089.1"/>
    </source>
</evidence>
<name>A0A9N7N443_STRHE</name>